<evidence type="ECO:0000259" key="10">
    <source>
        <dbReference type="Pfam" id="PF04290"/>
    </source>
</evidence>
<comment type="subcellular location">
    <subcellularLocation>
        <location evidence="1 9">Cell inner membrane</location>
        <topology evidence="1 9">Multi-pass membrane protein</topology>
    </subcellularLocation>
</comment>
<name>C3KLU0_SINFN</name>
<evidence type="ECO:0000256" key="2">
    <source>
        <dbReference type="ARBA" id="ARBA00022448"/>
    </source>
</evidence>
<reference evidence="12" key="1">
    <citation type="journal article" date="2004" name="J. Bacteriol.">
        <title>An evolutionary hot spot: the pNGR234b replicon of Rhizobium sp. strain NGR234.</title>
        <authorList>
            <person name="Streit W.R."/>
            <person name="Schmitz R.A."/>
            <person name="Perret X."/>
            <person name="Staehelin C."/>
            <person name="Deakin W.J."/>
            <person name="Raasch C."/>
            <person name="Liesegang H."/>
            <person name="Broughton W.J."/>
        </authorList>
    </citation>
    <scope>NUCLEOTIDE SEQUENCE [LARGE SCALE GENOMIC DNA]</scope>
    <source>
        <strain evidence="12">NBRC 101917 / NGR234</strain>
    </source>
</reference>
<protein>
    <recommendedName>
        <fullName evidence="9">TRAP transporter small permease protein</fullName>
    </recommendedName>
</protein>
<comment type="function">
    <text evidence="9">Part of the tripartite ATP-independent periplasmic (TRAP) transport system.</text>
</comment>
<gene>
    <name evidence="11" type="ordered locus">NGR_b19290</name>
</gene>
<dbReference type="EMBL" id="CP000874">
    <property type="protein sequence ID" value="ACP23376.1"/>
    <property type="molecule type" value="Genomic_DNA"/>
</dbReference>
<evidence type="ECO:0000313" key="11">
    <source>
        <dbReference type="EMBL" id="ACP23376.1"/>
    </source>
</evidence>
<keyword evidence="5 9" id="KW-0812">Transmembrane</keyword>
<feature type="transmembrane region" description="Helical" evidence="9">
    <location>
        <begin position="55"/>
        <end position="76"/>
    </location>
</feature>
<dbReference type="PANTHER" id="PTHR35011">
    <property type="entry name" value="2,3-DIKETO-L-GULONATE TRAP TRANSPORTER SMALL PERMEASE PROTEIN YIAM"/>
    <property type="match status" value="1"/>
</dbReference>
<dbReference type="PANTHER" id="PTHR35011:SF11">
    <property type="entry name" value="TRAP TRANSPORTER SMALL PERMEASE PROTEIN"/>
    <property type="match status" value="1"/>
</dbReference>
<dbReference type="HOGENOM" id="CLU_086356_3_6_5"/>
<dbReference type="OrthoDB" id="7843639at2"/>
<keyword evidence="4 9" id="KW-0997">Cell inner membrane</keyword>
<dbReference type="AlphaFoldDB" id="C3KLU0"/>
<evidence type="ECO:0000256" key="8">
    <source>
        <dbReference type="ARBA" id="ARBA00038436"/>
    </source>
</evidence>
<evidence type="ECO:0000256" key="4">
    <source>
        <dbReference type="ARBA" id="ARBA00022519"/>
    </source>
</evidence>
<evidence type="ECO:0000256" key="1">
    <source>
        <dbReference type="ARBA" id="ARBA00004429"/>
    </source>
</evidence>
<proteinExistence type="inferred from homology"/>
<comment type="subunit">
    <text evidence="9">The complex comprises the extracytoplasmic solute receptor protein and the two transmembrane proteins.</text>
</comment>
<geneLocation type="plasmid" evidence="12">
    <name>sym pNGR234b</name>
</geneLocation>
<accession>C3KLU0</accession>
<dbReference type="InterPro" id="IPR055348">
    <property type="entry name" value="DctQ"/>
</dbReference>
<dbReference type="GO" id="GO:0005886">
    <property type="term" value="C:plasma membrane"/>
    <property type="evidence" value="ECO:0007669"/>
    <property type="project" value="UniProtKB-SubCell"/>
</dbReference>
<evidence type="ECO:0000256" key="5">
    <source>
        <dbReference type="ARBA" id="ARBA00022692"/>
    </source>
</evidence>
<dbReference type="Pfam" id="PF04290">
    <property type="entry name" value="DctQ"/>
    <property type="match status" value="1"/>
</dbReference>
<dbReference type="GO" id="GO:0015740">
    <property type="term" value="P:C4-dicarboxylate transport"/>
    <property type="evidence" value="ECO:0007669"/>
    <property type="project" value="TreeGrafter"/>
</dbReference>
<comment type="similarity">
    <text evidence="8 9">Belongs to the TRAP transporter small permease family.</text>
</comment>
<evidence type="ECO:0000256" key="6">
    <source>
        <dbReference type="ARBA" id="ARBA00022989"/>
    </source>
</evidence>
<feature type="transmembrane region" description="Helical" evidence="9">
    <location>
        <begin position="128"/>
        <end position="148"/>
    </location>
</feature>
<feature type="domain" description="Tripartite ATP-independent periplasmic transporters DctQ component" evidence="10">
    <location>
        <begin position="64"/>
        <end position="190"/>
    </location>
</feature>
<evidence type="ECO:0000256" key="9">
    <source>
        <dbReference type="RuleBase" id="RU369079"/>
    </source>
</evidence>
<feature type="transmembrane region" description="Helical" evidence="9">
    <location>
        <begin position="88"/>
        <end position="107"/>
    </location>
</feature>
<dbReference type="InterPro" id="IPR007387">
    <property type="entry name" value="TRAP_DctQ"/>
</dbReference>
<evidence type="ECO:0000256" key="7">
    <source>
        <dbReference type="ARBA" id="ARBA00023136"/>
    </source>
</evidence>
<keyword evidence="11" id="KW-0614">Plasmid</keyword>
<reference evidence="11 12" key="2">
    <citation type="journal article" date="2009" name="Appl. Environ. Microbiol.">
        <title>Rhizobium sp. strain NGR234 possesses a remarkable number of secretion systems.</title>
        <authorList>
            <person name="Schmeisser C."/>
            <person name="Liesegang H."/>
            <person name="Krysciak D."/>
            <person name="Bakkou N."/>
            <person name="Le Quere A."/>
            <person name="Wollherr A."/>
            <person name="Heinemeyer I."/>
            <person name="Morgenstern B."/>
            <person name="Pommerening-Roeser A."/>
            <person name="Flores M."/>
            <person name="Palacios R."/>
            <person name="Brenner S."/>
            <person name="Gottschalk G."/>
            <person name="Schmitz R.A."/>
            <person name="Broughton W.J."/>
            <person name="Perret X."/>
            <person name="Strittmatter A.W."/>
            <person name="Streit W.R."/>
        </authorList>
    </citation>
    <scope>NUCLEOTIDE SEQUENCE [LARGE SCALE GENOMIC DNA]</scope>
    <source>
        <strain evidence="12">NBRC 101917 / NGR234</strain>
    </source>
</reference>
<dbReference type="GO" id="GO:0022857">
    <property type="term" value="F:transmembrane transporter activity"/>
    <property type="evidence" value="ECO:0007669"/>
    <property type="project" value="UniProtKB-UniRule"/>
</dbReference>
<feature type="transmembrane region" description="Helical" evidence="9">
    <location>
        <begin position="168"/>
        <end position="189"/>
    </location>
</feature>
<sequence length="210" mass="24350">MPACLRRRAGIRFPNRRINAMSQEVHLQTTPEEIAHTFDEAPPTADVSAYAVEDWVTLAIFWVMTGCVFLQFFTRYVLNDSYAWTEEIATNCLIGVVFLGSVMCVRVSRHIQVDVLYHYFPRPMARAMAIFVDLVRIGFFAYACWLMWRYVAIVAHERMVTVDLPRNIVFYSVLAGFVLMFVRSIQVFIANQRRGYSVLEKPEEFQKVEG</sequence>
<evidence type="ECO:0000313" key="12">
    <source>
        <dbReference type="Proteomes" id="UP000001054"/>
    </source>
</evidence>
<dbReference type="KEGG" id="rhi:NGR_b19290"/>
<organism evidence="11 12">
    <name type="scientific">Sinorhizobium fredii (strain NBRC 101917 / NGR234)</name>
    <dbReference type="NCBI Taxonomy" id="394"/>
    <lineage>
        <taxon>Bacteria</taxon>
        <taxon>Pseudomonadati</taxon>
        <taxon>Pseudomonadota</taxon>
        <taxon>Alphaproteobacteria</taxon>
        <taxon>Hyphomicrobiales</taxon>
        <taxon>Rhizobiaceae</taxon>
        <taxon>Sinorhizobium/Ensifer group</taxon>
        <taxon>Sinorhizobium</taxon>
    </lineage>
</organism>
<keyword evidence="3" id="KW-1003">Cell membrane</keyword>
<keyword evidence="12" id="KW-1185">Reference proteome</keyword>
<keyword evidence="7 9" id="KW-0472">Membrane</keyword>
<evidence type="ECO:0000256" key="3">
    <source>
        <dbReference type="ARBA" id="ARBA00022475"/>
    </source>
</evidence>
<dbReference type="Proteomes" id="UP000001054">
    <property type="component" value="Plasmid pNGR234b"/>
</dbReference>
<keyword evidence="2 9" id="KW-0813">Transport</keyword>
<dbReference type="PATRIC" id="fig|394.7.peg.2344"/>
<keyword evidence="6 9" id="KW-1133">Transmembrane helix</keyword>